<name>A0A558BGZ7_9GAMM</name>
<dbReference type="Pfam" id="PF23914">
    <property type="entry name" value="TPR_CcmH_CycH"/>
    <property type="match status" value="1"/>
</dbReference>
<dbReference type="PANTHER" id="PTHR47870">
    <property type="entry name" value="CYTOCHROME C-TYPE BIOGENESIS PROTEIN CCMH"/>
    <property type="match status" value="1"/>
</dbReference>
<dbReference type="Pfam" id="PF23892">
    <property type="entry name" value="Ig_CycH"/>
    <property type="match status" value="1"/>
</dbReference>
<feature type="transmembrane region" description="Helical" evidence="6">
    <location>
        <begin position="6"/>
        <end position="25"/>
    </location>
</feature>
<reference evidence="9 10" key="1">
    <citation type="submission" date="2019-07" db="EMBL/GenBank/DDBJ databases">
        <title>The pathways for chlorine oxyanion respiration interact through the shared metabolite chlorate.</title>
        <authorList>
            <person name="Barnum T.P."/>
            <person name="Cheng Y."/>
            <person name="Hill K.A."/>
            <person name="Lucas L.N."/>
            <person name="Carlson H.K."/>
            <person name="Coates J.D."/>
        </authorList>
    </citation>
    <scope>NUCLEOTIDE SEQUENCE [LARGE SCALE GENOMIC DNA]</scope>
    <source>
        <strain evidence="9">UCB</strain>
    </source>
</reference>
<comment type="caution">
    <text evidence="9">The sequence shown here is derived from an EMBL/GenBank/DDBJ whole genome shotgun (WGS) entry which is preliminary data.</text>
</comment>
<dbReference type="InterPro" id="IPR017560">
    <property type="entry name" value="Cyt_c_biogenesis_CcmI"/>
</dbReference>
<dbReference type="Gene3D" id="1.25.40.10">
    <property type="entry name" value="Tetratricopeptide repeat domain"/>
    <property type="match status" value="1"/>
</dbReference>
<sequence>MTETFWIAATVFILIALAFVLYPVFFHRPKARMDADLRNQNLLAYKSRLKELDDEHEAGILDAESYQQLKEELAGAMLDDVPENEQPRQRLAGRRSAMVVALLAVLLLPAGAYLGYQEWGAMDRVEQFITMQEMGASGNDDQTARMSALADQLRDRLEQDPDNADGWAMLGQTYMRTERYEDAAEAFQRLAGITEEEPSASSVAWGLSAQALYFQSEGQMTSGVMAAIESARALNPNEVNSLGLLGINAFSQQNYREAIEYWETIVEVTPDHPQIASIRGGIAEAYNRLGETPPAAQAPEPAAPSAGVALRISLDDAFKDSVPGDTTLFVFARAKGTSGGAPVAVARMTAGVLPVDIRLDDSYAMSPEATISSAEEVVIVARLSRSGSINPQAGDWQGQVEAQVLPPEADGEPVELVISQELID</sequence>
<evidence type="ECO:0000313" key="9">
    <source>
        <dbReference type="EMBL" id="TVT35782.1"/>
    </source>
</evidence>
<evidence type="ECO:0000259" key="8">
    <source>
        <dbReference type="Pfam" id="PF23914"/>
    </source>
</evidence>
<feature type="repeat" description="TPR" evidence="5">
    <location>
        <begin position="164"/>
        <end position="197"/>
    </location>
</feature>
<accession>A0A558BGZ7</accession>
<proteinExistence type="predicted"/>
<dbReference type="Proteomes" id="UP000319142">
    <property type="component" value="Unassembled WGS sequence"/>
</dbReference>
<evidence type="ECO:0000256" key="2">
    <source>
        <dbReference type="ARBA" id="ARBA00022737"/>
    </source>
</evidence>
<evidence type="ECO:0000256" key="3">
    <source>
        <dbReference type="ARBA" id="ARBA00022748"/>
    </source>
</evidence>
<keyword evidence="4 5" id="KW-0802">TPR repeat</keyword>
<dbReference type="AlphaFoldDB" id="A0A558BGZ7"/>
<dbReference type="EMBL" id="VMRX01000003">
    <property type="protein sequence ID" value="TVT35782.1"/>
    <property type="molecule type" value="Genomic_DNA"/>
</dbReference>
<dbReference type="SUPFAM" id="SSF48452">
    <property type="entry name" value="TPR-like"/>
    <property type="match status" value="1"/>
</dbReference>
<evidence type="ECO:0000256" key="6">
    <source>
        <dbReference type="SAM" id="Phobius"/>
    </source>
</evidence>
<evidence type="ECO:0000259" key="7">
    <source>
        <dbReference type="Pfam" id="PF23892"/>
    </source>
</evidence>
<dbReference type="SMART" id="SM00028">
    <property type="entry name" value="TPR"/>
    <property type="match status" value="2"/>
</dbReference>
<dbReference type="InterPro" id="IPR019734">
    <property type="entry name" value="TPR_rpt"/>
</dbReference>
<keyword evidence="6" id="KW-1133">Transmembrane helix</keyword>
<dbReference type="InterPro" id="IPR011990">
    <property type="entry name" value="TPR-like_helical_dom_sf"/>
</dbReference>
<evidence type="ECO:0000256" key="4">
    <source>
        <dbReference type="ARBA" id="ARBA00022803"/>
    </source>
</evidence>
<dbReference type="GO" id="GO:0030313">
    <property type="term" value="C:cell envelope"/>
    <property type="evidence" value="ECO:0007669"/>
    <property type="project" value="UniProtKB-SubCell"/>
</dbReference>
<feature type="domain" description="Cytochrome c-type biogenesis protein H Ig-like" evidence="7">
    <location>
        <begin position="309"/>
        <end position="418"/>
    </location>
</feature>
<evidence type="ECO:0000256" key="1">
    <source>
        <dbReference type="ARBA" id="ARBA00004196"/>
    </source>
</evidence>
<organism evidence="9 10">
    <name type="scientific">Marinobacter vinifirmus</name>
    <dbReference type="NCBI Taxonomy" id="355591"/>
    <lineage>
        <taxon>Bacteria</taxon>
        <taxon>Pseudomonadati</taxon>
        <taxon>Pseudomonadota</taxon>
        <taxon>Gammaproteobacteria</taxon>
        <taxon>Pseudomonadales</taxon>
        <taxon>Marinobacteraceae</taxon>
        <taxon>Marinobacter</taxon>
    </lineage>
</organism>
<dbReference type="InterPro" id="IPR056412">
    <property type="entry name" value="Ig_CycH"/>
</dbReference>
<evidence type="ECO:0000256" key="5">
    <source>
        <dbReference type="PROSITE-ProRule" id="PRU00339"/>
    </source>
</evidence>
<dbReference type="NCBIfam" id="TIGR03142">
    <property type="entry name" value="cytochro_ccmI"/>
    <property type="match status" value="1"/>
</dbReference>
<comment type="subcellular location">
    <subcellularLocation>
        <location evidence="1">Cell envelope</location>
    </subcellularLocation>
</comment>
<keyword evidence="3" id="KW-0201">Cytochrome c-type biogenesis</keyword>
<feature type="repeat" description="TPR" evidence="5">
    <location>
        <begin position="239"/>
        <end position="272"/>
    </location>
</feature>
<feature type="domain" description="Cytochrome c-type biogenesis protein H TPR" evidence="8">
    <location>
        <begin position="137"/>
        <end position="271"/>
    </location>
</feature>
<protein>
    <submittedName>
        <fullName evidence="9">C-type cytochrome biogenesis protein CcmI</fullName>
    </submittedName>
</protein>
<keyword evidence="6" id="KW-0472">Membrane</keyword>
<dbReference type="RefSeq" id="WP_273131923.1">
    <property type="nucleotide sequence ID" value="NZ_VMRX01000003.1"/>
</dbReference>
<evidence type="ECO:0000313" key="10">
    <source>
        <dbReference type="Proteomes" id="UP000319142"/>
    </source>
</evidence>
<keyword evidence="2" id="KW-0677">Repeat</keyword>
<gene>
    <name evidence="9" type="primary">ccmI</name>
    <name evidence="9" type="ORF">FHK81_02375</name>
</gene>
<dbReference type="GO" id="GO:0005886">
    <property type="term" value="C:plasma membrane"/>
    <property type="evidence" value="ECO:0007669"/>
    <property type="project" value="TreeGrafter"/>
</dbReference>
<dbReference type="InterPro" id="IPR056413">
    <property type="entry name" value="TPR_CcmH_CycH"/>
</dbReference>
<dbReference type="InterPro" id="IPR051263">
    <property type="entry name" value="C-type_cytochrome_biogenesis"/>
</dbReference>
<feature type="transmembrane region" description="Helical" evidence="6">
    <location>
        <begin position="97"/>
        <end position="116"/>
    </location>
</feature>
<keyword evidence="6" id="KW-0812">Transmembrane</keyword>
<dbReference type="PROSITE" id="PS50005">
    <property type="entry name" value="TPR"/>
    <property type="match status" value="2"/>
</dbReference>
<dbReference type="PANTHER" id="PTHR47870:SF4">
    <property type="entry name" value="CYTOCHROME C-TYPE BIOGENESIS PROTEIN CYCH"/>
    <property type="match status" value="1"/>
</dbReference>
<dbReference type="GO" id="GO:0017004">
    <property type="term" value="P:cytochrome complex assembly"/>
    <property type="evidence" value="ECO:0007669"/>
    <property type="project" value="UniProtKB-KW"/>
</dbReference>